<feature type="region of interest" description="Disordered" evidence="1">
    <location>
        <begin position="118"/>
        <end position="150"/>
    </location>
</feature>
<dbReference type="EMBL" id="ML119714">
    <property type="protein sequence ID" value="RPA78181.1"/>
    <property type="molecule type" value="Genomic_DNA"/>
</dbReference>
<proteinExistence type="predicted"/>
<reference evidence="2 3" key="1">
    <citation type="journal article" date="2018" name="Nat. Ecol. Evol.">
        <title>Pezizomycetes genomes reveal the molecular basis of ectomycorrhizal truffle lifestyle.</title>
        <authorList>
            <person name="Murat C."/>
            <person name="Payen T."/>
            <person name="Noel B."/>
            <person name="Kuo A."/>
            <person name="Morin E."/>
            <person name="Chen J."/>
            <person name="Kohler A."/>
            <person name="Krizsan K."/>
            <person name="Balestrini R."/>
            <person name="Da Silva C."/>
            <person name="Montanini B."/>
            <person name="Hainaut M."/>
            <person name="Levati E."/>
            <person name="Barry K.W."/>
            <person name="Belfiori B."/>
            <person name="Cichocki N."/>
            <person name="Clum A."/>
            <person name="Dockter R.B."/>
            <person name="Fauchery L."/>
            <person name="Guy J."/>
            <person name="Iotti M."/>
            <person name="Le Tacon F."/>
            <person name="Lindquist E.A."/>
            <person name="Lipzen A."/>
            <person name="Malagnac F."/>
            <person name="Mello A."/>
            <person name="Molinier V."/>
            <person name="Miyauchi S."/>
            <person name="Poulain J."/>
            <person name="Riccioni C."/>
            <person name="Rubini A."/>
            <person name="Sitrit Y."/>
            <person name="Splivallo R."/>
            <person name="Traeger S."/>
            <person name="Wang M."/>
            <person name="Zifcakova L."/>
            <person name="Wipf D."/>
            <person name="Zambonelli A."/>
            <person name="Paolocci F."/>
            <person name="Nowrousian M."/>
            <person name="Ottonello S."/>
            <person name="Baldrian P."/>
            <person name="Spatafora J.W."/>
            <person name="Henrissat B."/>
            <person name="Nagy L.G."/>
            <person name="Aury J.M."/>
            <person name="Wincker P."/>
            <person name="Grigoriev I.V."/>
            <person name="Bonfante P."/>
            <person name="Martin F.M."/>
        </authorList>
    </citation>
    <scope>NUCLEOTIDE SEQUENCE [LARGE SCALE GENOMIC DNA]</scope>
    <source>
        <strain evidence="2 3">RN42</strain>
    </source>
</reference>
<accession>A0A3N4I1T0</accession>
<sequence length="172" mass="19643">MNRQHYESTSTRHGGVPKAKLIDSYGSGGQEPLQSIKYYRAPEVSPTMIIQSRATFEHPFHGPITYLLVRKHNRSKMASCYVTVLGLDNTFYELDALYEKDNGDEASKIAAVYAKTSRTKEQDAPINPPTNGKKTATLQQRETRRTRKTRTLLHVCRTDKPEDMNQEHEEET</sequence>
<name>A0A3N4I1T0_ASCIM</name>
<gene>
    <name evidence="2" type="ORF">BJ508DRAFT_309430</name>
</gene>
<protein>
    <submittedName>
        <fullName evidence="2">Uncharacterized protein</fullName>
    </submittedName>
</protein>
<organism evidence="2 3">
    <name type="scientific">Ascobolus immersus RN42</name>
    <dbReference type="NCBI Taxonomy" id="1160509"/>
    <lineage>
        <taxon>Eukaryota</taxon>
        <taxon>Fungi</taxon>
        <taxon>Dikarya</taxon>
        <taxon>Ascomycota</taxon>
        <taxon>Pezizomycotina</taxon>
        <taxon>Pezizomycetes</taxon>
        <taxon>Pezizales</taxon>
        <taxon>Ascobolaceae</taxon>
        <taxon>Ascobolus</taxon>
    </lineage>
</organism>
<dbReference type="Proteomes" id="UP000275078">
    <property type="component" value="Unassembled WGS sequence"/>
</dbReference>
<evidence type="ECO:0000313" key="3">
    <source>
        <dbReference type="Proteomes" id="UP000275078"/>
    </source>
</evidence>
<dbReference type="AlphaFoldDB" id="A0A3N4I1T0"/>
<evidence type="ECO:0000256" key="1">
    <source>
        <dbReference type="SAM" id="MobiDB-lite"/>
    </source>
</evidence>
<keyword evidence="3" id="KW-1185">Reference proteome</keyword>
<evidence type="ECO:0000313" key="2">
    <source>
        <dbReference type="EMBL" id="RPA78181.1"/>
    </source>
</evidence>